<dbReference type="KEGG" id="psey:GU243_05660"/>
<dbReference type="EMBL" id="CP047898">
    <property type="protein sequence ID" value="QHK19316.1"/>
    <property type="molecule type" value="Genomic_DNA"/>
</dbReference>
<accession>A0A6P1NGA9</accession>
<dbReference type="Gene3D" id="3.30.2310.20">
    <property type="entry name" value="RelE-like"/>
    <property type="match status" value="1"/>
</dbReference>
<organism evidence="3 4">
    <name type="scientific">Pseudarthrobacter psychrotolerans</name>
    <dbReference type="NCBI Taxonomy" id="2697569"/>
    <lineage>
        <taxon>Bacteria</taxon>
        <taxon>Bacillati</taxon>
        <taxon>Actinomycetota</taxon>
        <taxon>Actinomycetes</taxon>
        <taxon>Micrococcales</taxon>
        <taxon>Micrococcaceae</taxon>
        <taxon>Pseudarthrobacter</taxon>
    </lineage>
</organism>
<dbReference type="AlphaFoldDB" id="A0A6P1NGA9"/>
<dbReference type="Proteomes" id="UP000464186">
    <property type="component" value="Chromosome"/>
</dbReference>
<keyword evidence="2" id="KW-1277">Toxin-antitoxin system</keyword>
<evidence type="ECO:0000256" key="1">
    <source>
        <dbReference type="ARBA" id="ARBA00006226"/>
    </source>
</evidence>
<dbReference type="SUPFAM" id="SSF143011">
    <property type="entry name" value="RelE-like"/>
    <property type="match status" value="1"/>
</dbReference>
<comment type="similarity">
    <text evidence="1">Belongs to the RelE toxin family.</text>
</comment>
<dbReference type="PANTHER" id="PTHR35601:SF1">
    <property type="entry name" value="TOXIN RELE"/>
    <property type="match status" value="1"/>
</dbReference>
<sequence>MTSYRIELRPAALAALRQIHPNDHDRIHGAIALLGSDPRPPKAIALRGRPGFRVRVGDYWIIYTIQDDVLLLVVVTVGHRRDVYSKWAVGYPIVPLGCLRRSAENTAQLAAAPPSPAQRRAAGAISV</sequence>
<evidence type="ECO:0000256" key="2">
    <source>
        <dbReference type="ARBA" id="ARBA00022649"/>
    </source>
</evidence>
<keyword evidence="4" id="KW-1185">Reference proteome</keyword>
<dbReference type="Pfam" id="PF05016">
    <property type="entry name" value="ParE_toxin"/>
    <property type="match status" value="1"/>
</dbReference>
<gene>
    <name evidence="3" type="ORF">GU243_05660</name>
</gene>
<name>A0A6P1NGA9_9MICC</name>
<proteinExistence type="inferred from homology"/>
<protein>
    <submittedName>
        <fullName evidence="3">Type II toxin-antitoxin system RelE/ParE family toxin</fullName>
    </submittedName>
</protein>
<reference evidence="3 4" key="1">
    <citation type="submission" date="2020-01" db="EMBL/GenBank/DDBJ databases">
        <title>Pseudarthrobacter psychrotolerans sp. nov., isolated from antarctic soil.</title>
        <authorList>
            <person name="Shin Y."/>
            <person name="Park W."/>
        </authorList>
    </citation>
    <scope>NUCLEOTIDE SEQUENCE [LARGE SCALE GENOMIC DNA]</scope>
    <source>
        <strain evidence="3 4">YJ56</strain>
    </source>
</reference>
<dbReference type="InterPro" id="IPR035093">
    <property type="entry name" value="RelE/ParE_toxin_dom_sf"/>
</dbReference>
<dbReference type="InterPro" id="IPR007712">
    <property type="entry name" value="RelE/ParE_toxin"/>
</dbReference>
<evidence type="ECO:0000313" key="4">
    <source>
        <dbReference type="Proteomes" id="UP000464186"/>
    </source>
</evidence>
<evidence type="ECO:0000313" key="3">
    <source>
        <dbReference type="EMBL" id="QHK19316.1"/>
    </source>
</evidence>
<dbReference type="PANTHER" id="PTHR35601">
    <property type="entry name" value="TOXIN RELE"/>
    <property type="match status" value="1"/>
</dbReference>